<comment type="caution">
    <text evidence="2">The sequence shown here is derived from an EMBL/GenBank/DDBJ whole genome shotgun (WGS) entry which is preliminary data.</text>
</comment>
<feature type="coiled-coil region" evidence="1">
    <location>
        <begin position="253"/>
        <end position="280"/>
    </location>
</feature>
<keyword evidence="1" id="KW-0175">Coiled coil</keyword>
<reference evidence="2" key="1">
    <citation type="submission" date="2021-01" db="EMBL/GenBank/DDBJ databases">
        <title>Whole genome shotgun sequence of Catellatospora methionotrophica NBRC 14553.</title>
        <authorList>
            <person name="Komaki H."/>
            <person name="Tamura T."/>
        </authorList>
    </citation>
    <scope>NUCLEOTIDE SEQUENCE</scope>
    <source>
        <strain evidence="2">NBRC 14553</strain>
    </source>
</reference>
<name>A0A8J3PHE8_9ACTN</name>
<sequence length="280" mass="30197">MGLVGCGTSSPADRARPARLYPFASAVYYTDAEQRAVDVQLEQATATCMRDRGFSYPPAAAAAGPPSASEPDNPYGLLDLGTARTHGYGIVPAEVQHRRRSQAATPTAPDPGYELALVGDQQRQTILDLPDGSQATVASDACVTRARQAVYGRDWDRLYFTVQALSNMVITRTVTDPAVVTAQTAWSSCLSRAGHRAESPDDLRRAIQVRAQSAADDPAIRAVAKAELAAAEADASCQEQVELGQAIRTAQDRAEQRTLNDQFRRDLEQLRNLKQAALAR</sequence>
<evidence type="ECO:0000313" key="3">
    <source>
        <dbReference type="Proteomes" id="UP000660339"/>
    </source>
</evidence>
<accession>A0A8J3PHE8</accession>
<dbReference type="AlphaFoldDB" id="A0A8J3PHE8"/>
<evidence type="ECO:0000313" key="2">
    <source>
        <dbReference type="EMBL" id="GIG16654.1"/>
    </source>
</evidence>
<protein>
    <submittedName>
        <fullName evidence="2">Uncharacterized protein</fullName>
    </submittedName>
</protein>
<keyword evidence="3" id="KW-1185">Reference proteome</keyword>
<dbReference type="EMBL" id="BONJ01000028">
    <property type="protein sequence ID" value="GIG16654.1"/>
    <property type="molecule type" value="Genomic_DNA"/>
</dbReference>
<dbReference type="Proteomes" id="UP000660339">
    <property type="component" value="Unassembled WGS sequence"/>
</dbReference>
<gene>
    <name evidence="2" type="ORF">Cme02nite_49860</name>
</gene>
<evidence type="ECO:0000256" key="1">
    <source>
        <dbReference type="SAM" id="Coils"/>
    </source>
</evidence>
<organism evidence="2 3">
    <name type="scientific">Catellatospora methionotrophica</name>
    <dbReference type="NCBI Taxonomy" id="121620"/>
    <lineage>
        <taxon>Bacteria</taxon>
        <taxon>Bacillati</taxon>
        <taxon>Actinomycetota</taxon>
        <taxon>Actinomycetes</taxon>
        <taxon>Micromonosporales</taxon>
        <taxon>Micromonosporaceae</taxon>
        <taxon>Catellatospora</taxon>
    </lineage>
</organism>
<proteinExistence type="predicted"/>